<accession>A0A914Y5R7</accession>
<evidence type="ECO:0000256" key="1">
    <source>
        <dbReference type="SAM" id="MobiDB-lite"/>
    </source>
</evidence>
<name>A0A914Y5R7_9BILA</name>
<protein>
    <submittedName>
        <fullName evidence="3">Uncharacterized protein</fullName>
    </submittedName>
</protein>
<sequence>MKDEKRVVSATVRQQPSTSPDSKQISIDAEYQPPDEFYDIFSVSSFEDKTNPTLNVTTFNSTNSNNSQKNLIHTTSNPTSIAKNSISFGGYENSSSEENNFQRPNSEDNMRNPSADFPSISDASMLIFSPPNAVPVEQRLITRPDKSTYVAPIKAAGDVSLNGFQLVSFLTKASLRLNEGTTQEGVQNRLNKLHENVKNNMLSEACLKKLNYIVDEIDRELYDEAWADFEQFVQTFPDEAAGWSQGVRIMLIELRRTAHRQYRHRGNSAGTPKHK</sequence>
<keyword evidence="2" id="KW-1185">Reference proteome</keyword>
<evidence type="ECO:0000313" key="2">
    <source>
        <dbReference type="Proteomes" id="UP000887577"/>
    </source>
</evidence>
<evidence type="ECO:0000313" key="3">
    <source>
        <dbReference type="WBParaSite" id="PSU_v2.g14782.t1"/>
    </source>
</evidence>
<feature type="region of interest" description="Disordered" evidence="1">
    <location>
        <begin position="67"/>
        <end position="115"/>
    </location>
</feature>
<reference evidence="3" key="1">
    <citation type="submission" date="2022-11" db="UniProtKB">
        <authorList>
            <consortium name="WormBaseParasite"/>
        </authorList>
    </citation>
    <scope>IDENTIFICATION</scope>
</reference>
<dbReference type="Gene3D" id="1.20.940.10">
    <property type="entry name" value="Functional domain of the splicing factor Prp18"/>
    <property type="match status" value="1"/>
</dbReference>
<feature type="compositionally biased region" description="Polar residues" evidence="1">
    <location>
        <begin position="68"/>
        <end position="104"/>
    </location>
</feature>
<feature type="compositionally biased region" description="Polar residues" evidence="1">
    <location>
        <begin position="11"/>
        <end position="25"/>
    </location>
</feature>
<dbReference type="AlphaFoldDB" id="A0A914Y5R7"/>
<feature type="region of interest" description="Disordered" evidence="1">
    <location>
        <begin position="1"/>
        <end position="27"/>
    </location>
</feature>
<dbReference type="Proteomes" id="UP000887577">
    <property type="component" value="Unplaced"/>
</dbReference>
<proteinExistence type="predicted"/>
<organism evidence="2 3">
    <name type="scientific">Panagrolaimus superbus</name>
    <dbReference type="NCBI Taxonomy" id="310955"/>
    <lineage>
        <taxon>Eukaryota</taxon>
        <taxon>Metazoa</taxon>
        <taxon>Ecdysozoa</taxon>
        <taxon>Nematoda</taxon>
        <taxon>Chromadorea</taxon>
        <taxon>Rhabditida</taxon>
        <taxon>Tylenchina</taxon>
        <taxon>Panagrolaimomorpha</taxon>
        <taxon>Panagrolaimoidea</taxon>
        <taxon>Panagrolaimidae</taxon>
        <taxon>Panagrolaimus</taxon>
    </lineage>
</organism>
<dbReference type="WBParaSite" id="PSU_v2.g14782.t1">
    <property type="protein sequence ID" value="PSU_v2.g14782.t1"/>
    <property type="gene ID" value="PSU_v2.g14782"/>
</dbReference>